<keyword evidence="1" id="KW-0175">Coiled coil</keyword>
<reference evidence="5 6" key="1">
    <citation type="journal article" date="2024" name="Int. J. Mol. Sci.">
        <title>Exploration of Alicyclobacillus spp. Genome in Search of Antibiotic Resistance.</title>
        <authorList>
            <person name="Bucka-Kolendo J."/>
            <person name="Kiousi D.E."/>
            <person name="Dekowska A."/>
            <person name="Mikolajczuk-Szczyrba A."/>
            <person name="Karadedos D.M."/>
            <person name="Michael P."/>
            <person name="Galanis A."/>
            <person name="Sokolowska B."/>
        </authorList>
    </citation>
    <scope>NUCLEOTIDE SEQUENCE [LARGE SCALE GENOMIC DNA]</scope>
    <source>
        <strain evidence="5 6">KKP 3000</strain>
    </source>
</reference>
<keyword evidence="3" id="KW-0812">Transmembrane</keyword>
<proteinExistence type="predicted"/>
<evidence type="ECO:0000313" key="5">
    <source>
        <dbReference type="EMBL" id="MFB5189684.1"/>
    </source>
</evidence>
<dbReference type="Proteomes" id="UP001579974">
    <property type="component" value="Unassembled WGS sequence"/>
</dbReference>
<dbReference type="EMBL" id="JBDXSU010000003">
    <property type="protein sequence ID" value="MFB5189684.1"/>
    <property type="molecule type" value="Genomic_DNA"/>
</dbReference>
<accession>A0ABV5ABP2</accession>
<keyword evidence="3" id="KW-1133">Transmembrane helix</keyword>
<evidence type="ECO:0000256" key="1">
    <source>
        <dbReference type="SAM" id="Coils"/>
    </source>
</evidence>
<sequence>MEPQETEGIEAAPQLLPRPRNRIWRAKWYVRTALIIVALLASGGIVMAVIPARHNADVSDATASSKSATTVTAGANQEAASSTASTASIAATPAPKSAANPQAALPSGQNAAGRLVVETASLALAATHPEEVAARVSAMATHAGGFVQQLVTSGANGTTSMTVRIPEPKFNSFLGRTESLGSVSSFTQTGQDVTEEHGDLTSQLTQLEGESAAYTRLYDKAQTMKDMLQIEQSLSEVNNQIAQLDAQLHDLNRSVQLSTIHLTIAKRTPAASSQSYTSRLALSNSLHFMKTSAHALLIFFAWVLPWAVTLGVIGGGVWWVVRRTVRRP</sequence>
<feature type="transmembrane region" description="Helical" evidence="3">
    <location>
        <begin position="295"/>
        <end position="321"/>
    </location>
</feature>
<feature type="coiled-coil region" evidence="1">
    <location>
        <begin position="227"/>
        <end position="254"/>
    </location>
</feature>
<dbReference type="InterPro" id="IPR025645">
    <property type="entry name" value="DUF4349"/>
</dbReference>
<feature type="transmembrane region" description="Helical" evidence="3">
    <location>
        <begin position="28"/>
        <end position="50"/>
    </location>
</feature>
<evidence type="ECO:0000259" key="4">
    <source>
        <dbReference type="Pfam" id="PF14257"/>
    </source>
</evidence>
<name>A0ABV5ABP2_9BACL</name>
<feature type="compositionally biased region" description="Low complexity" evidence="2">
    <location>
        <begin position="74"/>
        <end position="101"/>
    </location>
</feature>
<evidence type="ECO:0000256" key="3">
    <source>
        <dbReference type="SAM" id="Phobius"/>
    </source>
</evidence>
<feature type="domain" description="DUF4349" evidence="4">
    <location>
        <begin position="114"/>
        <end position="319"/>
    </location>
</feature>
<comment type="caution">
    <text evidence="5">The sequence shown here is derived from an EMBL/GenBank/DDBJ whole genome shotgun (WGS) entry which is preliminary data.</text>
</comment>
<dbReference type="RefSeq" id="WP_275475267.1">
    <property type="nucleotide sequence ID" value="NZ_CP162940.1"/>
</dbReference>
<protein>
    <submittedName>
        <fullName evidence="5">DUF4349 domain-containing protein</fullName>
    </submittedName>
</protein>
<keyword evidence="3" id="KW-0472">Membrane</keyword>
<evidence type="ECO:0000313" key="6">
    <source>
        <dbReference type="Proteomes" id="UP001579974"/>
    </source>
</evidence>
<keyword evidence="6" id="KW-1185">Reference proteome</keyword>
<gene>
    <name evidence="5" type="ORF">KKP3000_002960</name>
</gene>
<dbReference type="Pfam" id="PF14257">
    <property type="entry name" value="DUF4349"/>
    <property type="match status" value="1"/>
</dbReference>
<organism evidence="5 6">
    <name type="scientific">Alicyclobacillus fastidiosus</name>
    <dbReference type="NCBI Taxonomy" id="392011"/>
    <lineage>
        <taxon>Bacteria</taxon>
        <taxon>Bacillati</taxon>
        <taxon>Bacillota</taxon>
        <taxon>Bacilli</taxon>
        <taxon>Bacillales</taxon>
        <taxon>Alicyclobacillaceae</taxon>
        <taxon>Alicyclobacillus</taxon>
    </lineage>
</organism>
<evidence type="ECO:0000256" key="2">
    <source>
        <dbReference type="SAM" id="MobiDB-lite"/>
    </source>
</evidence>
<feature type="region of interest" description="Disordered" evidence="2">
    <location>
        <begin position="74"/>
        <end position="106"/>
    </location>
</feature>